<dbReference type="AlphaFoldDB" id="A0A915PEZ1"/>
<evidence type="ECO:0000313" key="2">
    <source>
        <dbReference type="Proteomes" id="UP000887581"/>
    </source>
</evidence>
<proteinExistence type="predicted"/>
<evidence type="ECO:0000256" key="1">
    <source>
        <dbReference type="SAM" id="MobiDB-lite"/>
    </source>
</evidence>
<organism evidence="2 3">
    <name type="scientific">Setaria digitata</name>
    <dbReference type="NCBI Taxonomy" id="48799"/>
    <lineage>
        <taxon>Eukaryota</taxon>
        <taxon>Metazoa</taxon>
        <taxon>Ecdysozoa</taxon>
        <taxon>Nematoda</taxon>
        <taxon>Chromadorea</taxon>
        <taxon>Rhabditida</taxon>
        <taxon>Spirurina</taxon>
        <taxon>Spiruromorpha</taxon>
        <taxon>Filarioidea</taxon>
        <taxon>Setariidae</taxon>
        <taxon>Setaria</taxon>
    </lineage>
</organism>
<protein>
    <submittedName>
        <fullName evidence="3">Uncharacterized protein</fullName>
    </submittedName>
</protein>
<sequence length="254" mass="29092">MGNVLKRNHNRASTLQHSLSYGLYKKRSKSLSKSKEAKAMDLEDNKIMEKTDSWTSLVLSAIIMGYFKTIGTLSAFSLSFPTGESDRSADDRSSTSIDSSNYNRSSSNHSRRSTTSEGTSNTSADFSSFKNLSEVSEHTTMRPRADDLEWMKAVRQYHDREPVFRKKPFKAALKTRPRRLLPQLHWRRLYHRWAIRQSPKAYKGMLLILPQENKSVGADVLNPYINRALEDKNDIDLNLSDLARGIFYLKCTNC</sequence>
<feature type="compositionally biased region" description="Basic and acidic residues" evidence="1">
    <location>
        <begin position="84"/>
        <end position="93"/>
    </location>
</feature>
<dbReference type="Proteomes" id="UP000887581">
    <property type="component" value="Unplaced"/>
</dbReference>
<evidence type="ECO:0000313" key="3">
    <source>
        <dbReference type="WBParaSite" id="sdigi.contig1259.g10302.t1"/>
    </source>
</evidence>
<feature type="region of interest" description="Disordered" evidence="1">
    <location>
        <begin position="84"/>
        <end position="125"/>
    </location>
</feature>
<dbReference type="WBParaSite" id="sdigi.contig1259.g10302.t1">
    <property type="protein sequence ID" value="sdigi.contig1259.g10302.t1"/>
    <property type="gene ID" value="sdigi.contig1259.g10302"/>
</dbReference>
<reference evidence="3" key="1">
    <citation type="submission" date="2022-11" db="UniProtKB">
        <authorList>
            <consortium name="WormBaseParasite"/>
        </authorList>
    </citation>
    <scope>IDENTIFICATION</scope>
</reference>
<keyword evidence="2" id="KW-1185">Reference proteome</keyword>
<feature type="compositionally biased region" description="Low complexity" evidence="1">
    <location>
        <begin position="94"/>
        <end position="116"/>
    </location>
</feature>
<name>A0A915PEZ1_9BILA</name>
<accession>A0A915PEZ1</accession>